<dbReference type="InterPro" id="IPR018222">
    <property type="entry name" value="Nuclear_transport_factor_2_euk"/>
</dbReference>
<dbReference type="GeneID" id="106460047"/>
<name>A0ABM1B5F5_LIMPO</name>
<reference evidence="4" key="1">
    <citation type="submission" date="2025-08" db="UniProtKB">
        <authorList>
            <consortium name="RefSeq"/>
        </authorList>
    </citation>
    <scope>IDENTIFICATION</scope>
    <source>
        <tissue evidence="4">Muscle</tissue>
    </source>
</reference>
<dbReference type="PANTHER" id="PTHR12612">
    <property type="entry name" value="NUCLEAR TRANSPORT FACTOR 2"/>
    <property type="match status" value="1"/>
</dbReference>
<evidence type="ECO:0000259" key="2">
    <source>
        <dbReference type="PROSITE" id="PS50177"/>
    </source>
</evidence>
<dbReference type="Proteomes" id="UP000694941">
    <property type="component" value="Unplaced"/>
</dbReference>
<keyword evidence="1" id="KW-0813">Transport</keyword>
<comment type="function">
    <text evidence="1">Has a role in nuclear-cytoplasmic transport of proteins and mRNAs.</text>
</comment>
<evidence type="ECO:0000256" key="1">
    <source>
        <dbReference type="RuleBase" id="RU369002"/>
    </source>
</evidence>
<dbReference type="InterPro" id="IPR045875">
    <property type="entry name" value="NTF2"/>
</dbReference>
<dbReference type="CDD" id="cd00780">
    <property type="entry name" value="NTF2"/>
    <property type="match status" value="1"/>
</dbReference>
<gene>
    <name evidence="4" type="primary">LOC106460047</name>
</gene>
<evidence type="ECO:0000313" key="4">
    <source>
        <dbReference type="RefSeq" id="XP_013775186.1"/>
    </source>
</evidence>
<feature type="domain" description="NTF2" evidence="2">
    <location>
        <begin position="1"/>
        <end position="98"/>
    </location>
</feature>
<keyword evidence="3" id="KW-1185">Reference proteome</keyword>
<dbReference type="PROSITE" id="PS50177">
    <property type="entry name" value="NTF2_DOMAIN"/>
    <property type="match status" value="1"/>
</dbReference>
<dbReference type="InterPro" id="IPR002075">
    <property type="entry name" value="NTF2_dom"/>
</dbReference>
<protein>
    <submittedName>
        <fullName evidence="4">Probable nuclear transport factor 2 isoform X2</fullName>
    </submittedName>
</protein>
<keyword evidence="1" id="KW-0539">Nucleus</keyword>
<keyword evidence="1" id="KW-0963">Cytoplasm</keyword>
<organism evidence="3 4">
    <name type="scientific">Limulus polyphemus</name>
    <name type="common">Atlantic horseshoe crab</name>
    <dbReference type="NCBI Taxonomy" id="6850"/>
    <lineage>
        <taxon>Eukaryota</taxon>
        <taxon>Metazoa</taxon>
        <taxon>Ecdysozoa</taxon>
        <taxon>Arthropoda</taxon>
        <taxon>Chelicerata</taxon>
        <taxon>Merostomata</taxon>
        <taxon>Xiphosura</taxon>
        <taxon>Limulidae</taxon>
        <taxon>Limulus</taxon>
    </lineage>
</organism>
<evidence type="ECO:0000313" key="3">
    <source>
        <dbReference type="Proteomes" id="UP000694941"/>
    </source>
</evidence>
<dbReference type="RefSeq" id="XP_013775186.1">
    <property type="nucleotide sequence ID" value="XM_013919732.2"/>
</dbReference>
<accession>A0ABM1B5F5</accession>
<comment type="subcellular location">
    <subcellularLocation>
        <location evidence="1">Cytoplasm</location>
    </subcellularLocation>
    <subcellularLocation>
        <location evidence="1">Nucleus</location>
    </subcellularLocation>
</comment>
<dbReference type="Gene3D" id="3.10.450.50">
    <property type="match status" value="1"/>
</dbReference>
<dbReference type="InterPro" id="IPR032710">
    <property type="entry name" value="NTF2-like_dom_sf"/>
</dbReference>
<dbReference type="Pfam" id="PF02136">
    <property type="entry name" value="NTF2"/>
    <property type="match status" value="1"/>
</dbReference>
<proteinExistence type="predicted"/>
<sequence length="104" mass="11888">MNPLYQDIAAAFVQSYYLHFDDNEKRSTMASFYDCLTFQKIAHSITKVDCQPMFDGGVLVCVLGQLKTDDDPPHTFSQTFVLKPYNEGFYVQHDVFRIAVHDAA</sequence>
<keyword evidence="1" id="KW-0653">Protein transport</keyword>
<dbReference type="SUPFAM" id="SSF54427">
    <property type="entry name" value="NTF2-like"/>
    <property type="match status" value="1"/>
</dbReference>